<name>A0AA35MDV5_9HYPO</name>
<evidence type="ECO:0000313" key="1">
    <source>
        <dbReference type="EMBL" id="CAI6095172.1"/>
    </source>
</evidence>
<dbReference type="Proteomes" id="UP001160390">
    <property type="component" value="Unassembled WGS sequence"/>
</dbReference>
<dbReference type="AlphaFoldDB" id="A0AA35MDV5"/>
<dbReference type="EMBL" id="CABFNP030001262">
    <property type="protein sequence ID" value="CAI6095172.1"/>
    <property type="molecule type" value="Genomic_DNA"/>
</dbReference>
<proteinExistence type="predicted"/>
<keyword evidence="2" id="KW-1185">Reference proteome</keyword>
<gene>
    <name evidence="1" type="ORF">CCHLO57077_00013217</name>
</gene>
<reference evidence="1" key="1">
    <citation type="submission" date="2023-01" db="EMBL/GenBank/DDBJ databases">
        <authorList>
            <person name="Piombo E."/>
        </authorList>
    </citation>
    <scope>NUCLEOTIDE SEQUENCE</scope>
</reference>
<accession>A0AA35MDV5</accession>
<evidence type="ECO:0000313" key="2">
    <source>
        <dbReference type="Proteomes" id="UP001160390"/>
    </source>
</evidence>
<comment type="caution">
    <text evidence="1">The sequence shown here is derived from an EMBL/GenBank/DDBJ whole genome shotgun (WGS) entry which is preliminary data.</text>
</comment>
<sequence length="111" mass="11610">MSTRADWLLGAGWDATISNQGASKKGAYTDAPMLVIPSSGPTMDPSYPGKISTELAVQASKVEGGGCGHLLFLAVAHVVAVPRIANCLSQLTSHDFYPTALSRGHHHPVTI</sequence>
<protein>
    <submittedName>
        <fullName evidence="1">Uncharacterized protein</fullName>
    </submittedName>
</protein>
<organism evidence="1 2">
    <name type="scientific">Clonostachys chloroleuca</name>
    <dbReference type="NCBI Taxonomy" id="1926264"/>
    <lineage>
        <taxon>Eukaryota</taxon>
        <taxon>Fungi</taxon>
        <taxon>Dikarya</taxon>
        <taxon>Ascomycota</taxon>
        <taxon>Pezizomycotina</taxon>
        <taxon>Sordariomycetes</taxon>
        <taxon>Hypocreomycetidae</taxon>
        <taxon>Hypocreales</taxon>
        <taxon>Bionectriaceae</taxon>
        <taxon>Clonostachys</taxon>
    </lineage>
</organism>